<dbReference type="AlphaFoldDB" id="A0A6J4SCP6"/>
<evidence type="ECO:0000256" key="1">
    <source>
        <dbReference type="ARBA" id="ARBA00005369"/>
    </source>
</evidence>
<dbReference type="EMBL" id="CADCVW010000042">
    <property type="protein sequence ID" value="CAA9495367.1"/>
    <property type="molecule type" value="Genomic_DNA"/>
</dbReference>
<keyword evidence="4" id="KW-0808">Transferase</keyword>
<dbReference type="GO" id="GO:0005737">
    <property type="term" value="C:cytoplasm"/>
    <property type="evidence" value="ECO:0007669"/>
    <property type="project" value="TreeGrafter"/>
</dbReference>
<keyword evidence="4" id="KW-0489">Methyltransferase</keyword>
<dbReference type="InterPro" id="IPR000682">
    <property type="entry name" value="PCMT"/>
</dbReference>
<evidence type="ECO:0000313" key="4">
    <source>
        <dbReference type="EMBL" id="CAA9495367.1"/>
    </source>
</evidence>
<accession>A0A6J4SCP6</accession>
<sequence length="216" mass="22505">MSSEFEIMRAAMVDSQLRPDAVNDARVVAAMAAVPRERFVPPHLATLAYIDRPLPLGGGRGLSPPVAVGRLLTEAEIEPDDRVLVVGHAGGYSAALLARLAAYVVALEEEPALAEIGRRTLADLANVLPVEGPLAAGHPAGAPYDVILIDGAVEAIPDALVEQLRDGGRLAAAVNEDGVTRLVIGRRAGGGFGYISFADSAAAALPGFRRPRAFVF</sequence>
<gene>
    <name evidence="4" type="ORF">AVDCRST_MAG39-961</name>
</gene>
<dbReference type="GO" id="GO:0032259">
    <property type="term" value="P:methylation"/>
    <property type="evidence" value="ECO:0007669"/>
    <property type="project" value="UniProtKB-KW"/>
</dbReference>
<name>A0A6J4SCP6_9SPHN</name>
<comment type="similarity">
    <text evidence="1">Belongs to the methyltransferase superfamily. L-isoaspartyl/D-aspartyl protein methyltransferase family.</text>
</comment>
<evidence type="ECO:0000256" key="2">
    <source>
        <dbReference type="ARBA" id="ARBA00013346"/>
    </source>
</evidence>
<dbReference type="SUPFAM" id="SSF53335">
    <property type="entry name" value="S-adenosyl-L-methionine-dependent methyltransferases"/>
    <property type="match status" value="1"/>
</dbReference>
<reference evidence="4" key="1">
    <citation type="submission" date="2020-02" db="EMBL/GenBank/DDBJ databases">
        <authorList>
            <person name="Meier V. D."/>
        </authorList>
    </citation>
    <scope>NUCLEOTIDE SEQUENCE</scope>
    <source>
        <strain evidence="4">AVDCRST_MAG39</strain>
    </source>
</reference>
<organism evidence="4">
    <name type="scientific">uncultured Sphingomonadaceae bacterium</name>
    <dbReference type="NCBI Taxonomy" id="169976"/>
    <lineage>
        <taxon>Bacteria</taxon>
        <taxon>Pseudomonadati</taxon>
        <taxon>Pseudomonadota</taxon>
        <taxon>Alphaproteobacteria</taxon>
        <taxon>Sphingomonadales</taxon>
        <taxon>Sphingomonadaceae</taxon>
        <taxon>environmental samples</taxon>
    </lineage>
</organism>
<dbReference type="InterPro" id="IPR029063">
    <property type="entry name" value="SAM-dependent_MTases_sf"/>
</dbReference>
<dbReference type="PANTHER" id="PTHR11579:SF18">
    <property type="entry name" value="PROTEIN-L-ISOASPARTATE O-METHYLTRANSFERASE"/>
    <property type="match status" value="1"/>
</dbReference>
<proteinExistence type="inferred from homology"/>
<dbReference type="PANTHER" id="PTHR11579">
    <property type="entry name" value="PROTEIN-L-ISOASPARTATE O-METHYLTRANSFERASE"/>
    <property type="match status" value="1"/>
</dbReference>
<protein>
    <recommendedName>
        <fullName evidence="2">Protein-L-isoaspartate O-methyltransferase</fullName>
    </recommendedName>
    <alternativeName>
        <fullName evidence="3">Protein L-isoaspartyl methyltransferase</fullName>
    </alternativeName>
</protein>
<dbReference type="Pfam" id="PF01135">
    <property type="entry name" value="PCMT"/>
    <property type="match status" value="1"/>
</dbReference>
<dbReference type="Gene3D" id="3.40.50.150">
    <property type="entry name" value="Vaccinia Virus protein VP39"/>
    <property type="match status" value="1"/>
</dbReference>
<evidence type="ECO:0000256" key="3">
    <source>
        <dbReference type="ARBA" id="ARBA00030757"/>
    </source>
</evidence>
<dbReference type="GO" id="GO:0004719">
    <property type="term" value="F:protein-L-isoaspartate (D-aspartate) O-methyltransferase activity"/>
    <property type="evidence" value="ECO:0007669"/>
    <property type="project" value="InterPro"/>
</dbReference>